<gene>
    <name evidence="2" type="ORF">GCM10023116_25460</name>
</gene>
<sequence length="159" mass="17803">MVEVIGVSHKQDVWTLLWLRPLLVLFLLLAGGCSLQPSLMPLQATWSDDPAMLARLEEETAVGRPAAVTSLLKNSRQQWLGGNQDNGLVILHRALRISPDDPLVYYYMAMMQSALGEYHEASQLARRSLTLTDAPLLREQVHLFLNQLNRSMAPDVQGK</sequence>
<dbReference type="SUPFAM" id="SSF48452">
    <property type="entry name" value="TPR-like"/>
    <property type="match status" value="1"/>
</dbReference>
<evidence type="ECO:0000313" key="3">
    <source>
        <dbReference type="Proteomes" id="UP001500604"/>
    </source>
</evidence>
<name>A0ABP8V203_9GAMM</name>
<proteinExistence type="predicted"/>
<evidence type="ECO:0008006" key="4">
    <source>
        <dbReference type="Google" id="ProtNLM"/>
    </source>
</evidence>
<protein>
    <recommendedName>
        <fullName evidence="4">Tetratricopeptide repeat protein</fullName>
    </recommendedName>
</protein>
<evidence type="ECO:0000256" key="1">
    <source>
        <dbReference type="SAM" id="Phobius"/>
    </source>
</evidence>
<dbReference type="EMBL" id="BAABFL010000380">
    <property type="protein sequence ID" value="GAA4650263.1"/>
    <property type="molecule type" value="Genomic_DNA"/>
</dbReference>
<keyword evidence="1" id="KW-0812">Transmembrane</keyword>
<organism evidence="2 3">
    <name type="scientific">Kistimonas scapharcae</name>
    <dbReference type="NCBI Taxonomy" id="1036133"/>
    <lineage>
        <taxon>Bacteria</taxon>
        <taxon>Pseudomonadati</taxon>
        <taxon>Pseudomonadota</taxon>
        <taxon>Gammaproteobacteria</taxon>
        <taxon>Oceanospirillales</taxon>
        <taxon>Endozoicomonadaceae</taxon>
        <taxon>Kistimonas</taxon>
    </lineage>
</organism>
<keyword evidence="1" id="KW-0472">Membrane</keyword>
<keyword evidence="1" id="KW-1133">Transmembrane helix</keyword>
<feature type="transmembrane region" description="Helical" evidence="1">
    <location>
        <begin position="17"/>
        <end position="35"/>
    </location>
</feature>
<evidence type="ECO:0000313" key="2">
    <source>
        <dbReference type="EMBL" id="GAA4650263.1"/>
    </source>
</evidence>
<dbReference type="RefSeq" id="WP_345196389.1">
    <property type="nucleotide sequence ID" value="NZ_BAABFL010000380.1"/>
</dbReference>
<accession>A0ABP8V203</accession>
<dbReference type="Gene3D" id="1.25.40.10">
    <property type="entry name" value="Tetratricopeptide repeat domain"/>
    <property type="match status" value="1"/>
</dbReference>
<comment type="caution">
    <text evidence="2">The sequence shown here is derived from an EMBL/GenBank/DDBJ whole genome shotgun (WGS) entry which is preliminary data.</text>
</comment>
<keyword evidence="3" id="KW-1185">Reference proteome</keyword>
<dbReference type="Proteomes" id="UP001500604">
    <property type="component" value="Unassembled WGS sequence"/>
</dbReference>
<dbReference type="InterPro" id="IPR011990">
    <property type="entry name" value="TPR-like_helical_dom_sf"/>
</dbReference>
<reference evidence="3" key="1">
    <citation type="journal article" date="2019" name="Int. J. Syst. Evol. Microbiol.">
        <title>The Global Catalogue of Microorganisms (GCM) 10K type strain sequencing project: providing services to taxonomists for standard genome sequencing and annotation.</title>
        <authorList>
            <consortium name="The Broad Institute Genomics Platform"/>
            <consortium name="The Broad Institute Genome Sequencing Center for Infectious Disease"/>
            <person name="Wu L."/>
            <person name="Ma J."/>
        </authorList>
    </citation>
    <scope>NUCLEOTIDE SEQUENCE [LARGE SCALE GENOMIC DNA]</scope>
    <source>
        <strain evidence="3">JCM 17805</strain>
    </source>
</reference>